<proteinExistence type="predicted"/>
<evidence type="ECO:0000313" key="4">
    <source>
        <dbReference type="EMBL" id="OQZ92757.1"/>
    </source>
</evidence>
<keyword evidence="6" id="KW-1185">Reference proteome</keyword>
<dbReference type="Proteomes" id="UP000192327">
    <property type="component" value="Unassembled WGS sequence"/>
</dbReference>
<evidence type="ECO:0000259" key="2">
    <source>
        <dbReference type="Pfam" id="PF08237"/>
    </source>
</evidence>
<gene>
    <name evidence="4" type="ORF">BST15_18615</name>
    <name evidence="3" type="ORF">WR43_11840</name>
</gene>
<evidence type="ECO:0000313" key="6">
    <source>
        <dbReference type="Proteomes" id="UP000192327"/>
    </source>
</evidence>
<dbReference type="PATRIC" id="fig|342002.3.peg.2890"/>
<protein>
    <submittedName>
        <fullName evidence="4">PE-PPE domain-containing protein</fullName>
    </submittedName>
</protein>
<dbReference type="RefSeq" id="WP_046189788.1">
    <property type="nucleotide sequence ID" value="NZ_JACKUJ010000043.1"/>
</dbReference>
<reference evidence="5" key="1">
    <citation type="submission" date="2015-04" db="EMBL/GenBank/DDBJ databases">
        <title>Genome sequence of Mycobacterium arupense GUC1.</title>
        <authorList>
            <person name="Greninger A.L."/>
            <person name="Cunningham G."/>
            <person name="Chiu C.Y."/>
            <person name="Miller S."/>
        </authorList>
    </citation>
    <scope>NUCLEOTIDE SEQUENCE [LARGE SCALE GENOMIC DNA]</scope>
    <source>
        <strain evidence="5">GUC1</strain>
    </source>
</reference>
<evidence type="ECO:0000313" key="3">
    <source>
        <dbReference type="EMBL" id="KKB98996.1"/>
    </source>
</evidence>
<organism evidence="3 5">
    <name type="scientific">Mycolicibacter arupensis</name>
    <dbReference type="NCBI Taxonomy" id="342002"/>
    <lineage>
        <taxon>Bacteria</taxon>
        <taxon>Bacillati</taxon>
        <taxon>Actinomycetota</taxon>
        <taxon>Actinomycetes</taxon>
        <taxon>Mycobacteriales</taxon>
        <taxon>Mycobacteriaceae</taxon>
        <taxon>Mycolicibacter</taxon>
    </lineage>
</organism>
<dbReference type="EMBL" id="MVHH01000059">
    <property type="protein sequence ID" value="OQZ92757.1"/>
    <property type="molecule type" value="Genomic_DNA"/>
</dbReference>
<feature type="chain" id="PRO_5038487003" evidence="1">
    <location>
        <begin position="25"/>
        <end position="501"/>
    </location>
</feature>
<feature type="signal peptide" evidence="1">
    <location>
        <begin position="1"/>
        <end position="24"/>
    </location>
</feature>
<sequence>MRVSPTFRSLGVAALAVSSAAAVIAPPVIAPAVASAARTVAADVALLDNVALIMGGTGTPIPGMWDFTWANTYLTHLGYGDYTMQGVFTPEGLYPGTGVKSLPLATSVDQGAQMLDWTLRNRIADGDNVVVYGVSQSAVLSSVEMSRLLESGTAPDPDQLSFVLIANEMFPNGGLLSRFAVPEVPLYIAPLGIEFYGGTPDTPYATDIYIAEYDGFADFPRYPLNLLSTLNAVLGIAFVHGPGYAQPDSIDSAQLLLGSTDYDGPLVLPDGVSAALNTNYYMIPTEILPLLQPLLGIPILGEPLYDLLEPVTRILVDLGYGNVDTYVDGVLTHGGWDQGPANVLTTYGVFPEDIDVFALLNSLAQGAQQGFNDFIYDLGHLSLGDPTDALGALFSPSDFALPSFSEVVNTFSSAASTLYSVLLPTADVFNSLLTTMPAYNISMFLNAFQGDDDLLTMLTNAIGLPLAADFGMIPTAIGFELLSVLGAVQSITNDFADLFSA</sequence>
<keyword evidence="1" id="KW-0732">Signal</keyword>
<dbReference type="EMBL" id="LASW01000048">
    <property type="protein sequence ID" value="KKB98996.1"/>
    <property type="molecule type" value="Genomic_DNA"/>
</dbReference>
<reference evidence="4 6" key="3">
    <citation type="submission" date="2016-12" db="EMBL/GenBank/DDBJ databases">
        <title>The new phylogeny of genus Mycobacterium.</title>
        <authorList>
            <person name="Tortoli E."/>
            <person name="Trovato A."/>
            <person name="Cirillo D.M."/>
        </authorList>
    </citation>
    <scope>NUCLEOTIDE SEQUENCE [LARGE SCALE GENOMIC DNA]</scope>
    <source>
        <strain evidence="4 6">DSM 44942</strain>
    </source>
</reference>
<dbReference type="InterPro" id="IPR013228">
    <property type="entry name" value="PE-PPE_C"/>
</dbReference>
<dbReference type="Proteomes" id="UP000034416">
    <property type="component" value="Unassembled WGS sequence"/>
</dbReference>
<evidence type="ECO:0000256" key="1">
    <source>
        <dbReference type="SAM" id="SignalP"/>
    </source>
</evidence>
<evidence type="ECO:0000313" key="5">
    <source>
        <dbReference type="Proteomes" id="UP000034416"/>
    </source>
</evidence>
<dbReference type="OrthoDB" id="4568361at2"/>
<dbReference type="Pfam" id="PF08237">
    <property type="entry name" value="PE-PPE"/>
    <property type="match status" value="1"/>
</dbReference>
<name>A0A0F5MWC9_9MYCO</name>
<reference evidence="3" key="2">
    <citation type="submission" date="2015-04" db="EMBL/GenBank/DDBJ databases">
        <title>Genome sequence of Mycobacterium arupense strain GUC1.</title>
        <authorList>
            <person name="Greninger A.L."/>
            <person name="Cunningham G."/>
            <person name="Chiu C.Y."/>
            <person name="Miller S."/>
        </authorList>
    </citation>
    <scope>NUCLEOTIDE SEQUENCE</scope>
    <source>
        <strain evidence="3">GUC1</strain>
    </source>
</reference>
<comment type="caution">
    <text evidence="3">The sequence shown here is derived from an EMBL/GenBank/DDBJ whole genome shotgun (WGS) entry which is preliminary data.</text>
</comment>
<feature type="domain" description="PE-PPE" evidence="2">
    <location>
        <begin position="81"/>
        <end position="320"/>
    </location>
</feature>
<accession>A0A0F5MWC9</accession>
<dbReference type="AlphaFoldDB" id="A0A0F5MWC9"/>